<gene>
    <name evidence="2" type="ORF">P3W85_24660</name>
</gene>
<dbReference type="EMBL" id="JARJLM010000416">
    <property type="protein sequence ID" value="MDF3836118.1"/>
    <property type="molecule type" value="Genomic_DNA"/>
</dbReference>
<evidence type="ECO:0000256" key="1">
    <source>
        <dbReference type="SAM" id="MobiDB-lite"/>
    </source>
</evidence>
<dbReference type="Proteomes" id="UP001216674">
    <property type="component" value="Unassembled WGS sequence"/>
</dbReference>
<keyword evidence="3" id="KW-1185">Reference proteome</keyword>
<evidence type="ECO:0000313" key="3">
    <source>
        <dbReference type="Proteomes" id="UP001216674"/>
    </source>
</evidence>
<accession>A0ABT6AU50</accession>
<proteinExistence type="predicted"/>
<sequence>MSPCPACLAIETNRSGAPGHTLLRITDTQRIKVPRQPAMTVSTFVCQDCGTGWIYRDEKNTDTQGWQPAPQTALAADPQ</sequence>
<name>A0ABT6AU50_9BURK</name>
<feature type="region of interest" description="Disordered" evidence="1">
    <location>
        <begin position="60"/>
        <end position="79"/>
    </location>
</feature>
<protein>
    <submittedName>
        <fullName evidence="2">Uncharacterized protein</fullName>
    </submittedName>
</protein>
<dbReference type="RefSeq" id="WP_017227746.1">
    <property type="nucleotide sequence ID" value="NZ_JARJLM010000416.1"/>
</dbReference>
<comment type="caution">
    <text evidence="2">The sequence shown here is derived from an EMBL/GenBank/DDBJ whole genome shotgun (WGS) entry which is preliminary data.</text>
</comment>
<reference evidence="2 3" key="1">
    <citation type="submission" date="2023-03" db="EMBL/GenBank/DDBJ databases">
        <title>Draft assemblies of triclosan tolerant bacteria isolated from returned activated sludge.</title>
        <authorList>
            <person name="Van Hamelsveld S."/>
        </authorList>
    </citation>
    <scope>NUCLEOTIDE SEQUENCE [LARGE SCALE GENOMIC DNA]</scope>
    <source>
        <strain evidence="2 3">GW210010_S58</strain>
    </source>
</reference>
<organism evidence="2 3">
    <name type="scientific">Cupriavidus basilensis</name>
    <dbReference type="NCBI Taxonomy" id="68895"/>
    <lineage>
        <taxon>Bacteria</taxon>
        <taxon>Pseudomonadati</taxon>
        <taxon>Pseudomonadota</taxon>
        <taxon>Betaproteobacteria</taxon>
        <taxon>Burkholderiales</taxon>
        <taxon>Burkholderiaceae</taxon>
        <taxon>Cupriavidus</taxon>
    </lineage>
</organism>
<evidence type="ECO:0000313" key="2">
    <source>
        <dbReference type="EMBL" id="MDF3836118.1"/>
    </source>
</evidence>